<dbReference type="STRING" id="1168221.R7YZD8"/>
<organism evidence="2 3">
    <name type="scientific">Coniosporium apollinis (strain CBS 100218)</name>
    <name type="common">Rock-inhabiting black yeast</name>
    <dbReference type="NCBI Taxonomy" id="1168221"/>
    <lineage>
        <taxon>Eukaryota</taxon>
        <taxon>Fungi</taxon>
        <taxon>Dikarya</taxon>
        <taxon>Ascomycota</taxon>
        <taxon>Pezizomycotina</taxon>
        <taxon>Dothideomycetes</taxon>
        <taxon>Dothideomycetes incertae sedis</taxon>
        <taxon>Coniosporium</taxon>
    </lineage>
</organism>
<dbReference type="PROSITE" id="PS50181">
    <property type="entry name" value="FBOX"/>
    <property type="match status" value="1"/>
</dbReference>
<name>R7YZD8_CONA1</name>
<reference evidence="3" key="1">
    <citation type="submission" date="2012-06" db="EMBL/GenBank/DDBJ databases">
        <title>The genome sequence of Coniosporium apollinis CBS 100218.</title>
        <authorList>
            <consortium name="The Broad Institute Genome Sequencing Platform"/>
            <person name="Cuomo C."/>
            <person name="Gorbushina A."/>
            <person name="Noack S."/>
            <person name="Walker B."/>
            <person name="Young S.K."/>
            <person name="Zeng Q."/>
            <person name="Gargeya S."/>
            <person name="Fitzgerald M."/>
            <person name="Haas B."/>
            <person name="Abouelleil A."/>
            <person name="Alvarado L."/>
            <person name="Arachchi H.M."/>
            <person name="Berlin A.M."/>
            <person name="Chapman S.B."/>
            <person name="Goldberg J."/>
            <person name="Griggs A."/>
            <person name="Gujja S."/>
            <person name="Hansen M."/>
            <person name="Howarth C."/>
            <person name="Imamovic A."/>
            <person name="Larimer J."/>
            <person name="McCowan C."/>
            <person name="Montmayeur A."/>
            <person name="Murphy C."/>
            <person name="Neiman D."/>
            <person name="Pearson M."/>
            <person name="Priest M."/>
            <person name="Roberts A."/>
            <person name="Saif S."/>
            <person name="Shea T."/>
            <person name="Sisk P."/>
            <person name="Sykes S."/>
            <person name="Wortman J."/>
            <person name="Nusbaum C."/>
            <person name="Birren B."/>
        </authorList>
    </citation>
    <scope>NUCLEOTIDE SEQUENCE [LARGE SCALE GENOMIC DNA]</scope>
    <source>
        <strain evidence="3">CBS 100218</strain>
    </source>
</reference>
<protein>
    <recommendedName>
        <fullName evidence="1">F-box domain-containing protein</fullName>
    </recommendedName>
</protein>
<dbReference type="PANTHER" id="PTHR13252">
    <property type="entry name" value="F-BOX ONLY PROTEIN 28"/>
    <property type="match status" value="1"/>
</dbReference>
<dbReference type="SMART" id="SM00256">
    <property type="entry name" value="FBOX"/>
    <property type="match status" value="1"/>
</dbReference>
<dbReference type="OMA" id="DRRFFPR"/>
<evidence type="ECO:0000313" key="2">
    <source>
        <dbReference type="EMBL" id="EON67198.1"/>
    </source>
</evidence>
<dbReference type="Pfam" id="PF12937">
    <property type="entry name" value="F-box-like"/>
    <property type="match status" value="1"/>
</dbReference>
<proteinExistence type="predicted"/>
<dbReference type="InterPro" id="IPR039719">
    <property type="entry name" value="FBXO28"/>
</dbReference>
<dbReference type="Gene3D" id="1.20.1280.50">
    <property type="match status" value="1"/>
</dbReference>
<dbReference type="RefSeq" id="XP_007782515.1">
    <property type="nucleotide sequence ID" value="XM_007784325.1"/>
</dbReference>
<dbReference type="Proteomes" id="UP000016924">
    <property type="component" value="Unassembled WGS sequence"/>
</dbReference>
<dbReference type="PANTHER" id="PTHR13252:SF9">
    <property type="entry name" value="F-BOX ONLY PROTEIN 28"/>
    <property type="match status" value="1"/>
</dbReference>
<dbReference type="OrthoDB" id="3219396at2759"/>
<gene>
    <name evidence="2" type="ORF">W97_06451</name>
</gene>
<evidence type="ECO:0000313" key="3">
    <source>
        <dbReference type="Proteomes" id="UP000016924"/>
    </source>
</evidence>
<dbReference type="HOGENOM" id="CLU_030037_0_0_1"/>
<dbReference type="EMBL" id="JH767585">
    <property type="protein sequence ID" value="EON67198.1"/>
    <property type="molecule type" value="Genomic_DNA"/>
</dbReference>
<dbReference type="InterPro" id="IPR001810">
    <property type="entry name" value="F-box_dom"/>
</dbReference>
<dbReference type="InterPro" id="IPR036047">
    <property type="entry name" value="F-box-like_dom_sf"/>
</dbReference>
<evidence type="ECO:0000259" key="1">
    <source>
        <dbReference type="PROSITE" id="PS50181"/>
    </source>
</evidence>
<sequence>MVRDNFLLLDGLPAEIILHIATFLEPLDIVKLQSVCRRFYSLYRDDSLWKTICFEHSRAGQRRRAQQFMASLDQNLAALVQAMGSLPGGPLAVHDPSAPSAEMQAHRLAAREKMRAMANWDPSHPSEKTNFYEDFVHRHAPISLSWLQPARNGPGEDEVPPEATGIGILYDDAGDMVDKVVAPLDDGSIGIWDVSPRDKAGSVGKRGAMIDRSAKGLLTSKTSDPTQGLSLAESRAIMTETGAVECVSIDGRQKKGFFAVRNILNEVDLYTLQLVSRQEYPFPITALSEAKHPTPLTIGTNMTLHLHDPRKRQTHVGYDPPVRCELLNAPRNDFHRLLTGDLGPSHAVLSQPGPLSILHMPSREWDGNGSIWVAGRFTSLLNYDRRFFPRLRGTIHSGARLSCLTSLPFPFIPREKDLMRDLSLSLADVRAAKAIPGTTLIAAGEYKGKGSLELYGLSPSAAHTTLSTDSVTAQRNAGNAFRNRQTASASKLLAAAPHGTRIVYADGDGNLKWVERDGFTPVRRWSVNPDAPAEPREDIGSLFFSPSLGRGEGDIVQKIVPTRVVNAQTESRRLGEDNLLIWTGDGRVGVVGFGHEPLWRGEEFEEAAEREREEVKGREERAYGRMMRRALERQAHEARWIRGLGLGR</sequence>
<dbReference type="eggNOG" id="ENOG502S0AR">
    <property type="taxonomic scope" value="Eukaryota"/>
</dbReference>
<dbReference type="SUPFAM" id="SSF81383">
    <property type="entry name" value="F-box domain"/>
    <property type="match status" value="1"/>
</dbReference>
<dbReference type="AlphaFoldDB" id="R7YZD8"/>
<dbReference type="GeneID" id="19903762"/>
<keyword evidence="3" id="KW-1185">Reference proteome</keyword>
<accession>R7YZD8</accession>
<dbReference type="GO" id="GO:0000209">
    <property type="term" value="P:protein polyubiquitination"/>
    <property type="evidence" value="ECO:0007669"/>
    <property type="project" value="TreeGrafter"/>
</dbReference>
<feature type="domain" description="F-box" evidence="1">
    <location>
        <begin position="6"/>
        <end position="52"/>
    </location>
</feature>